<reference evidence="2 3" key="1">
    <citation type="journal article" date="2018" name="Sci. Rep.">
        <title>Genomic signatures of local adaptation to the degree of environmental predictability in rotifers.</title>
        <authorList>
            <person name="Franch-Gras L."/>
            <person name="Hahn C."/>
            <person name="Garcia-Roger E.M."/>
            <person name="Carmona M.J."/>
            <person name="Serra M."/>
            <person name="Gomez A."/>
        </authorList>
    </citation>
    <scope>NUCLEOTIDE SEQUENCE [LARGE SCALE GENOMIC DNA]</scope>
    <source>
        <strain evidence="2">HYR1</strain>
    </source>
</reference>
<accession>A0A3M7RFY5</accession>
<proteinExistence type="predicted"/>
<dbReference type="OrthoDB" id="337486at2759"/>
<evidence type="ECO:0000313" key="2">
    <source>
        <dbReference type="EMBL" id="RNA22411.1"/>
    </source>
</evidence>
<name>A0A3M7RFY5_BRAPC</name>
<gene>
    <name evidence="2" type="ORF">BpHYR1_005307</name>
</gene>
<dbReference type="GO" id="GO:0043625">
    <property type="term" value="C:delta DNA polymerase complex"/>
    <property type="evidence" value="ECO:0007669"/>
    <property type="project" value="TreeGrafter"/>
</dbReference>
<comment type="caution">
    <text evidence="2">The sequence shown here is derived from an EMBL/GenBank/DDBJ whole genome shotgun (WGS) entry which is preliminary data.</text>
</comment>
<dbReference type="Pfam" id="PF04081">
    <property type="entry name" value="DNA_pol_delta_4"/>
    <property type="match status" value="1"/>
</dbReference>
<sequence>MSKKQPHLNRTKSSPHKKDEKNEESIDKDLEILKKFDLDLKFGPCFNVKRIDRWNWAKRHELDPPKVVKEILEKHTEDPKYIMSMWNDPVVLPQTFFKNKPIL</sequence>
<dbReference type="AlphaFoldDB" id="A0A3M7RFY5"/>
<protein>
    <submittedName>
        <fullName evidence="2">DNA polymerase delta subunit 4</fullName>
    </submittedName>
</protein>
<dbReference type="PANTHER" id="PTHR14303">
    <property type="entry name" value="DNA POLYMERASE DELTA SUBUNIT 4"/>
    <property type="match status" value="1"/>
</dbReference>
<dbReference type="GO" id="GO:0003887">
    <property type="term" value="F:DNA-directed DNA polymerase activity"/>
    <property type="evidence" value="ECO:0007669"/>
    <property type="project" value="TreeGrafter"/>
</dbReference>
<dbReference type="Proteomes" id="UP000276133">
    <property type="component" value="Unassembled WGS sequence"/>
</dbReference>
<feature type="region of interest" description="Disordered" evidence="1">
    <location>
        <begin position="1"/>
        <end position="24"/>
    </location>
</feature>
<feature type="compositionally biased region" description="Basic residues" evidence="1">
    <location>
        <begin position="1"/>
        <end position="15"/>
    </location>
</feature>
<evidence type="ECO:0000256" key="1">
    <source>
        <dbReference type="SAM" id="MobiDB-lite"/>
    </source>
</evidence>
<dbReference type="EMBL" id="REGN01003463">
    <property type="protein sequence ID" value="RNA22411.1"/>
    <property type="molecule type" value="Genomic_DNA"/>
</dbReference>
<dbReference type="GO" id="GO:0006261">
    <property type="term" value="P:DNA-templated DNA replication"/>
    <property type="evidence" value="ECO:0007669"/>
    <property type="project" value="TreeGrafter"/>
</dbReference>
<dbReference type="PANTHER" id="PTHR14303:SF0">
    <property type="entry name" value="DNA POLYMERASE DELTA SUBUNIT 4"/>
    <property type="match status" value="1"/>
</dbReference>
<evidence type="ECO:0000313" key="3">
    <source>
        <dbReference type="Proteomes" id="UP000276133"/>
    </source>
</evidence>
<dbReference type="GO" id="GO:0000731">
    <property type="term" value="P:DNA synthesis involved in DNA repair"/>
    <property type="evidence" value="ECO:0007669"/>
    <property type="project" value="InterPro"/>
</dbReference>
<dbReference type="STRING" id="10195.A0A3M7RFY5"/>
<dbReference type="InterPro" id="IPR007218">
    <property type="entry name" value="DNA_pol_delta_4"/>
</dbReference>
<keyword evidence="3" id="KW-1185">Reference proteome</keyword>
<organism evidence="2 3">
    <name type="scientific">Brachionus plicatilis</name>
    <name type="common">Marine rotifer</name>
    <name type="synonym">Brachionus muelleri</name>
    <dbReference type="NCBI Taxonomy" id="10195"/>
    <lineage>
        <taxon>Eukaryota</taxon>
        <taxon>Metazoa</taxon>
        <taxon>Spiralia</taxon>
        <taxon>Gnathifera</taxon>
        <taxon>Rotifera</taxon>
        <taxon>Eurotatoria</taxon>
        <taxon>Monogononta</taxon>
        <taxon>Pseudotrocha</taxon>
        <taxon>Ploima</taxon>
        <taxon>Brachionidae</taxon>
        <taxon>Brachionus</taxon>
    </lineage>
</organism>